<dbReference type="EMBL" id="CADCWJ010000239">
    <property type="protein sequence ID" value="CAA9553382.1"/>
    <property type="molecule type" value="Genomic_DNA"/>
</dbReference>
<keyword evidence="2" id="KW-1133">Transmembrane helix</keyword>
<feature type="transmembrane region" description="Helical" evidence="2">
    <location>
        <begin position="6"/>
        <end position="27"/>
    </location>
</feature>
<evidence type="ECO:0000256" key="2">
    <source>
        <dbReference type="SAM" id="Phobius"/>
    </source>
</evidence>
<keyword evidence="2" id="KW-0472">Membrane</keyword>
<sequence>MESLLINIIVGFWLVAFGAMAIFPFIIESGTATRSIRRQSQPQAQRPMDDQVLSIQPVAMVDRGRGPIGEPGAAPEPTHRQAA</sequence>
<reference evidence="3" key="1">
    <citation type="submission" date="2020-02" db="EMBL/GenBank/DDBJ databases">
        <authorList>
            <person name="Meier V. D."/>
        </authorList>
    </citation>
    <scope>NUCLEOTIDE SEQUENCE</scope>
    <source>
        <strain evidence="3">AVDCRST_MAG87</strain>
    </source>
</reference>
<gene>
    <name evidence="3" type="ORF">AVDCRST_MAG87-1037</name>
</gene>
<proteinExistence type="predicted"/>
<name>A0A6J4UQ16_9BACT</name>
<dbReference type="AlphaFoldDB" id="A0A6J4UQ16"/>
<keyword evidence="2" id="KW-0812">Transmembrane</keyword>
<evidence type="ECO:0000313" key="3">
    <source>
        <dbReference type="EMBL" id="CAA9553382.1"/>
    </source>
</evidence>
<protein>
    <submittedName>
        <fullName evidence="3">Uncharacterized protein</fullName>
    </submittedName>
</protein>
<accession>A0A6J4UQ16</accession>
<evidence type="ECO:0000256" key="1">
    <source>
        <dbReference type="SAM" id="MobiDB-lite"/>
    </source>
</evidence>
<organism evidence="3">
    <name type="scientific">uncultured Thermomicrobiales bacterium</name>
    <dbReference type="NCBI Taxonomy" id="1645740"/>
    <lineage>
        <taxon>Bacteria</taxon>
        <taxon>Pseudomonadati</taxon>
        <taxon>Thermomicrobiota</taxon>
        <taxon>Thermomicrobia</taxon>
        <taxon>Thermomicrobiales</taxon>
        <taxon>environmental samples</taxon>
    </lineage>
</organism>
<feature type="region of interest" description="Disordered" evidence="1">
    <location>
        <begin position="63"/>
        <end position="83"/>
    </location>
</feature>